<dbReference type="OrthoDB" id="238714at2157"/>
<evidence type="ECO:0000313" key="2">
    <source>
        <dbReference type="EMBL" id="ADJ15565.1"/>
    </source>
</evidence>
<keyword evidence="1" id="KW-0472">Membrane</keyword>
<organism evidence="2 4">
    <name type="scientific">Halalkalicoccus jeotgali (strain DSM 18796 / CECT 7217 / JCM 14584 / KCTC 4019 / B3)</name>
    <dbReference type="NCBI Taxonomy" id="795797"/>
    <lineage>
        <taxon>Archaea</taxon>
        <taxon>Methanobacteriati</taxon>
        <taxon>Methanobacteriota</taxon>
        <taxon>Stenosarchaea group</taxon>
        <taxon>Halobacteria</taxon>
        <taxon>Halobacteriales</taxon>
        <taxon>Halococcaceae</taxon>
        <taxon>Halalkalicoccus</taxon>
    </lineage>
</organism>
<feature type="transmembrane region" description="Helical" evidence="1">
    <location>
        <begin position="12"/>
        <end position="33"/>
    </location>
</feature>
<dbReference type="PATRIC" id="fig|795797.18.peg.2181"/>
<dbReference type="InterPro" id="IPR055685">
    <property type="entry name" value="DUF7261"/>
</dbReference>
<dbReference type="EMBL" id="CP002062">
    <property type="protein sequence ID" value="ADJ15565.1"/>
    <property type="molecule type" value="Genomic_DNA"/>
</dbReference>
<dbReference type="STRING" id="795797.HacjB3_10910"/>
<proteinExistence type="predicted"/>
<evidence type="ECO:0000256" key="1">
    <source>
        <dbReference type="SAM" id="Phobius"/>
    </source>
</evidence>
<reference evidence="3 5" key="2">
    <citation type="journal article" date="2014" name="PLoS Genet.">
        <title>Phylogenetically driven sequencing of extremely halophilic archaea reveals strategies for static and dynamic osmo-response.</title>
        <authorList>
            <person name="Becker E.A."/>
            <person name="Seitzer P.M."/>
            <person name="Tritt A."/>
            <person name="Larsen D."/>
            <person name="Krusor M."/>
            <person name="Yao A.I."/>
            <person name="Wu D."/>
            <person name="Madern D."/>
            <person name="Eisen J.A."/>
            <person name="Darling A.E."/>
            <person name="Facciotti M.T."/>
        </authorList>
    </citation>
    <scope>NUCLEOTIDE SEQUENCE [LARGE SCALE GENOMIC DNA]</scope>
    <source>
        <strain evidence="3">B3</strain>
        <strain evidence="5">DSM 18796 / CECT 7217 / JCM 14584 / KCTC 4019 / B3</strain>
    </source>
</reference>
<name>D8J4U8_HALJB</name>
<dbReference type="KEGG" id="hje:HacjB3_10910"/>
<keyword evidence="1" id="KW-1133">Transmembrane helix</keyword>
<keyword evidence="5" id="KW-1185">Reference proteome</keyword>
<dbReference type="RefSeq" id="WP_008416897.1">
    <property type="nucleotide sequence ID" value="NC_014297.1"/>
</dbReference>
<dbReference type="AlphaFoldDB" id="D8J4U8"/>
<keyword evidence="1" id="KW-0812">Transmembrane</keyword>
<dbReference type="Proteomes" id="UP000011645">
    <property type="component" value="Unassembled WGS sequence"/>
</dbReference>
<evidence type="ECO:0000313" key="5">
    <source>
        <dbReference type="Proteomes" id="UP000011645"/>
    </source>
</evidence>
<reference evidence="2 4" key="1">
    <citation type="journal article" date="2010" name="J. Bacteriol.">
        <title>Complete genome sequence of Halalkalicoccus jeotgali B3(T), an extremely halophilic archaeon.</title>
        <authorList>
            <person name="Roh S.W."/>
            <person name="Nam Y.D."/>
            <person name="Nam S.H."/>
            <person name="Choi S.H."/>
            <person name="Park H.S."/>
            <person name="Bae J.W."/>
        </authorList>
    </citation>
    <scope>NUCLEOTIDE SEQUENCE [LARGE SCALE GENOMIC DNA]</scope>
    <source>
        <strain evidence="2">B3</strain>
        <strain evidence="4">DSM 18796 / CECT 7217 / JCM 14584 / KCTC 4019 / B3</strain>
    </source>
</reference>
<dbReference type="eggNOG" id="arCOG07777">
    <property type="taxonomic scope" value="Archaea"/>
</dbReference>
<sequence length="284" mass="30408">MAALSRPTAERGQLILVTGLTIAVVLVALVVLLNTVIYTENLATRGVDAGGADALEYRAAVVGSVSELIAAENERYYEGNLPVAGVENGTETINRTLSERHLARGAVAETTSEIHEGSPIDWEIESRAFAESGSNATVARNVTDMERFVLTIESVEPATGSEDPFRLVVGDWVLTIAVETTPDTEDARIAIEANGSSWTFARPSNATPVKVDLGNGTIDGREAAFDLPTEPNEIRYENADRVTGSYDFRATGPTTVESVDLAIHYRTAELEYTTETTVQAGESA</sequence>
<gene>
    <name evidence="2" type="ordered locus">HacjB3_10910</name>
    <name evidence="3" type="ORF">C497_11762</name>
</gene>
<protein>
    <submittedName>
        <fullName evidence="2">Uncharacterized protein</fullName>
    </submittedName>
</protein>
<dbReference type="Proteomes" id="UP000000390">
    <property type="component" value="Chromosome"/>
</dbReference>
<dbReference type="HOGENOM" id="CLU_072488_0_0_2"/>
<accession>D8J4U8</accession>
<evidence type="ECO:0000313" key="3">
    <source>
        <dbReference type="EMBL" id="ELY36027.1"/>
    </source>
</evidence>
<dbReference type="Pfam" id="PF23922">
    <property type="entry name" value="DUF7261"/>
    <property type="match status" value="1"/>
</dbReference>
<evidence type="ECO:0000313" key="4">
    <source>
        <dbReference type="Proteomes" id="UP000000390"/>
    </source>
</evidence>
<dbReference type="EMBL" id="AOHV01000030">
    <property type="protein sequence ID" value="ELY36027.1"/>
    <property type="molecule type" value="Genomic_DNA"/>
</dbReference>
<dbReference type="GeneID" id="9419993"/>